<evidence type="ECO:0000313" key="4">
    <source>
        <dbReference type="Proteomes" id="UP000235672"/>
    </source>
</evidence>
<dbReference type="OrthoDB" id="3519019at2759"/>
<keyword evidence="2" id="KW-0472">Membrane</keyword>
<protein>
    <submittedName>
        <fullName evidence="3">Uncharacterized protein</fullName>
    </submittedName>
</protein>
<evidence type="ECO:0000256" key="1">
    <source>
        <dbReference type="SAM" id="MobiDB-lite"/>
    </source>
</evidence>
<reference evidence="3 4" key="1">
    <citation type="submission" date="2016-05" db="EMBL/GenBank/DDBJ databases">
        <title>A degradative enzymes factory behind the ericoid mycorrhizal symbiosis.</title>
        <authorList>
            <consortium name="DOE Joint Genome Institute"/>
            <person name="Martino E."/>
            <person name="Morin E."/>
            <person name="Grelet G."/>
            <person name="Kuo A."/>
            <person name="Kohler A."/>
            <person name="Daghino S."/>
            <person name="Barry K."/>
            <person name="Choi C."/>
            <person name="Cichocki N."/>
            <person name="Clum A."/>
            <person name="Copeland A."/>
            <person name="Hainaut M."/>
            <person name="Haridas S."/>
            <person name="Labutti K."/>
            <person name="Lindquist E."/>
            <person name="Lipzen A."/>
            <person name="Khouja H.-R."/>
            <person name="Murat C."/>
            <person name="Ohm R."/>
            <person name="Olson A."/>
            <person name="Spatafora J."/>
            <person name="Veneault-Fourrey C."/>
            <person name="Henrissat B."/>
            <person name="Grigoriev I."/>
            <person name="Martin F."/>
            <person name="Perotto S."/>
        </authorList>
    </citation>
    <scope>NUCLEOTIDE SEQUENCE [LARGE SCALE GENOMIC DNA]</scope>
    <source>
        <strain evidence="3 4">UAMH 7357</strain>
    </source>
</reference>
<gene>
    <name evidence="3" type="ORF">NA56DRAFT_641998</name>
</gene>
<dbReference type="Proteomes" id="UP000235672">
    <property type="component" value="Unassembled WGS sequence"/>
</dbReference>
<feature type="region of interest" description="Disordered" evidence="1">
    <location>
        <begin position="191"/>
        <end position="211"/>
    </location>
</feature>
<dbReference type="AlphaFoldDB" id="A0A2J6QHI2"/>
<evidence type="ECO:0000256" key="2">
    <source>
        <dbReference type="SAM" id="Phobius"/>
    </source>
</evidence>
<evidence type="ECO:0000313" key="3">
    <source>
        <dbReference type="EMBL" id="PMD25709.1"/>
    </source>
</evidence>
<sequence>MYPRRILHVRVLPALFAFIFSLIAFVFSLLAGTSKEWAVRHNYDPLYTPKNWTEANVIYTLYRSPFIICSASSHVSNSSDPQSITTYDVSCQNFKPFGFNRTSCEEEVATQDDSAVNLGDSRLCQQIHLAGNFGIASTVFISLGFILTSIATIATFTILLRFPRTAEPQGAGSRKHGRRRPEQDDEILEAATEHRSSTAPQDSHEDHHGRKRSTLVPHLNLALLTFLSIGVITALIAQFYAVEGLIQSAYNNADFSTSQGTSAAEIQISGIHGPWFQGKGLSVYATCAWGFAAAAGAVAAKAWRLPEWNTAI</sequence>
<keyword evidence="4" id="KW-1185">Reference proteome</keyword>
<feature type="compositionally biased region" description="Basic and acidic residues" evidence="1">
    <location>
        <begin position="191"/>
        <end position="208"/>
    </location>
</feature>
<name>A0A2J6QHI2_9HELO</name>
<keyword evidence="2" id="KW-0812">Transmembrane</keyword>
<feature type="transmembrane region" description="Helical" evidence="2">
    <location>
        <begin position="219"/>
        <end position="241"/>
    </location>
</feature>
<feature type="transmembrane region" description="Helical" evidence="2">
    <location>
        <begin position="281"/>
        <end position="300"/>
    </location>
</feature>
<keyword evidence="2" id="KW-1133">Transmembrane helix</keyword>
<dbReference type="EMBL" id="KZ613469">
    <property type="protein sequence ID" value="PMD25709.1"/>
    <property type="molecule type" value="Genomic_DNA"/>
</dbReference>
<accession>A0A2J6QHI2</accession>
<feature type="transmembrane region" description="Helical" evidence="2">
    <location>
        <begin position="12"/>
        <end position="31"/>
    </location>
</feature>
<feature type="transmembrane region" description="Helical" evidence="2">
    <location>
        <begin position="139"/>
        <end position="160"/>
    </location>
</feature>
<proteinExistence type="predicted"/>
<organism evidence="3 4">
    <name type="scientific">Hyaloscypha hepaticicola</name>
    <dbReference type="NCBI Taxonomy" id="2082293"/>
    <lineage>
        <taxon>Eukaryota</taxon>
        <taxon>Fungi</taxon>
        <taxon>Dikarya</taxon>
        <taxon>Ascomycota</taxon>
        <taxon>Pezizomycotina</taxon>
        <taxon>Leotiomycetes</taxon>
        <taxon>Helotiales</taxon>
        <taxon>Hyaloscyphaceae</taxon>
        <taxon>Hyaloscypha</taxon>
    </lineage>
</organism>